<protein>
    <submittedName>
        <fullName evidence="1">Uncharacterized protein</fullName>
    </submittedName>
</protein>
<organism evidence="1">
    <name type="scientific">bioreactor metagenome</name>
    <dbReference type="NCBI Taxonomy" id="1076179"/>
    <lineage>
        <taxon>unclassified sequences</taxon>
        <taxon>metagenomes</taxon>
        <taxon>ecological metagenomes</taxon>
    </lineage>
</organism>
<dbReference type="EMBL" id="VSSQ01074202">
    <property type="protein sequence ID" value="MPN25139.1"/>
    <property type="molecule type" value="Genomic_DNA"/>
</dbReference>
<dbReference type="AlphaFoldDB" id="A0A645GH67"/>
<proteinExistence type="predicted"/>
<accession>A0A645GH67</accession>
<reference evidence="1" key="1">
    <citation type="submission" date="2019-08" db="EMBL/GenBank/DDBJ databases">
        <authorList>
            <person name="Kucharzyk K."/>
            <person name="Murdoch R.W."/>
            <person name="Higgins S."/>
            <person name="Loffler F."/>
        </authorList>
    </citation>
    <scope>NUCLEOTIDE SEQUENCE</scope>
</reference>
<name>A0A645GH67_9ZZZZ</name>
<evidence type="ECO:0000313" key="1">
    <source>
        <dbReference type="EMBL" id="MPN25139.1"/>
    </source>
</evidence>
<sequence length="106" mass="10161">MRVNGGATVEFILKEGSNSSFSRSTTGLLSEGISTISGQGSLNLMGQSGVSGGGSLSLSAQGLHAVGTNGPGIGTKTISIDGGKVTAAGGGTGAGMQASAVYQKGR</sequence>
<gene>
    <name evidence="1" type="ORF">SDC9_172546</name>
</gene>
<comment type="caution">
    <text evidence="1">The sequence shown here is derived from an EMBL/GenBank/DDBJ whole genome shotgun (WGS) entry which is preliminary data.</text>
</comment>